<comment type="similarity">
    <text evidence="1">Belongs to the UPF0065 (bug) family.</text>
</comment>
<comment type="caution">
    <text evidence="3">The sequence shown here is derived from an EMBL/GenBank/DDBJ whole genome shotgun (WGS) entry which is preliminary data.</text>
</comment>
<sequence length="322" mass="34074">MRVLRFLSFALIALAASVSATAQNYPTKPIRLVVPFAPGSATDMLGRIVAQGLSEKLGQPVIVEPKPGAGTAIGAQFVENSAPDGYTVLLGTNATFAVNSILYKKLPYDPVSFSFVAPTGGMPSFLIVSAQSKHKTLGEFIKAAKENPGKVSYASSGVGSTGHLVGKVLENAAGVELLHVPYKDGPQGLTATMTGEVDGIFYTSIAAMPMITAGRVKPLAVSTGKRTPELPTVPTVSESGYAGFDFSGWTMLAVPRKTPQAVTDKLREAANSLMGNPEFQAKLEKIGMQPMAQLSGRELDTFVTKERERMIEVAKKSNIQPE</sequence>
<organism evidence="3 4">
    <name type="scientific">Ottowia thiooxydans</name>
    <dbReference type="NCBI Taxonomy" id="219182"/>
    <lineage>
        <taxon>Bacteria</taxon>
        <taxon>Pseudomonadati</taxon>
        <taxon>Pseudomonadota</taxon>
        <taxon>Betaproteobacteria</taxon>
        <taxon>Burkholderiales</taxon>
        <taxon>Comamonadaceae</taxon>
        <taxon>Ottowia</taxon>
    </lineage>
</organism>
<dbReference type="Gene3D" id="3.40.190.10">
    <property type="entry name" value="Periplasmic binding protein-like II"/>
    <property type="match status" value="1"/>
</dbReference>
<dbReference type="InterPro" id="IPR042100">
    <property type="entry name" value="Bug_dom1"/>
</dbReference>
<keyword evidence="2" id="KW-0732">Signal</keyword>
<dbReference type="RefSeq" id="WP_354442065.1">
    <property type="nucleotide sequence ID" value="NZ_JBEPSH010000002.1"/>
</dbReference>
<keyword evidence="3" id="KW-0675">Receptor</keyword>
<proteinExistence type="inferred from homology"/>
<name>A0ABV2Q559_9BURK</name>
<gene>
    <name evidence="3" type="ORF">ABIE13_001252</name>
</gene>
<feature type="signal peptide" evidence="2">
    <location>
        <begin position="1"/>
        <end position="22"/>
    </location>
</feature>
<dbReference type="Gene3D" id="3.40.190.150">
    <property type="entry name" value="Bordetella uptake gene, domain 1"/>
    <property type="match status" value="1"/>
</dbReference>
<dbReference type="Proteomes" id="UP001549320">
    <property type="component" value="Unassembled WGS sequence"/>
</dbReference>
<reference evidence="3 4" key="1">
    <citation type="submission" date="2024-06" db="EMBL/GenBank/DDBJ databases">
        <title>Sorghum-associated microbial communities from plants grown in Nebraska, USA.</title>
        <authorList>
            <person name="Schachtman D."/>
        </authorList>
    </citation>
    <scope>NUCLEOTIDE SEQUENCE [LARGE SCALE GENOMIC DNA]</scope>
    <source>
        <strain evidence="3 4">2709</strain>
    </source>
</reference>
<protein>
    <submittedName>
        <fullName evidence="3">Tripartite-type tricarboxylate transporter receptor subunit TctC</fullName>
    </submittedName>
</protein>
<dbReference type="Pfam" id="PF03401">
    <property type="entry name" value="TctC"/>
    <property type="match status" value="1"/>
</dbReference>
<keyword evidence="4" id="KW-1185">Reference proteome</keyword>
<accession>A0ABV2Q559</accession>
<dbReference type="CDD" id="cd07012">
    <property type="entry name" value="PBP2_Bug_TTT"/>
    <property type="match status" value="1"/>
</dbReference>
<dbReference type="SUPFAM" id="SSF53850">
    <property type="entry name" value="Periplasmic binding protein-like II"/>
    <property type="match status" value="1"/>
</dbReference>
<dbReference type="EMBL" id="JBEPSH010000002">
    <property type="protein sequence ID" value="MET4576152.1"/>
    <property type="molecule type" value="Genomic_DNA"/>
</dbReference>
<dbReference type="PIRSF" id="PIRSF017082">
    <property type="entry name" value="YflP"/>
    <property type="match status" value="1"/>
</dbReference>
<evidence type="ECO:0000313" key="4">
    <source>
        <dbReference type="Proteomes" id="UP001549320"/>
    </source>
</evidence>
<evidence type="ECO:0000256" key="2">
    <source>
        <dbReference type="SAM" id="SignalP"/>
    </source>
</evidence>
<feature type="chain" id="PRO_5046082614" evidence="2">
    <location>
        <begin position="23"/>
        <end position="322"/>
    </location>
</feature>
<dbReference type="PANTHER" id="PTHR42928:SF5">
    <property type="entry name" value="BLR1237 PROTEIN"/>
    <property type="match status" value="1"/>
</dbReference>
<dbReference type="PANTHER" id="PTHR42928">
    <property type="entry name" value="TRICARBOXYLATE-BINDING PROTEIN"/>
    <property type="match status" value="1"/>
</dbReference>
<evidence type="ECO:0000313" key="3">
    <source>
        <dbReference type="EMBL" id="MET4576152.1"/>
    </source>
</evidence>
<evidence type="ECO:0000256" key="1">
    <source>
        <dbReference type="ARBA" id="ARBA00006987"/>
    </source>
</evidence>
<dbReference type="InterPro" id="IPR005064">
    <property type="entry name" value="BUG"/>
</dbReference>